<feature type="region of interest" description="Disordered" evidence="1">
    <location>
        <begin position="80"/>
        <end position="99"/>
    </location>
</feature>
<dbReference type="Pfam" id="PF12796">
    <property type="entry name" value="Ank_2"/>
    <property type="match status" value="1"/>
</dbReference>
<proteinExistence type="predicted"/>
<dbReference type="InterPro" id="IPR002110">
    <property type="entry name" value="Ankyrin_rpt"/>
</dbReference>
<evidence type="ECO:0000256" key="1">
    <source>
        <dbReference type="SAM" id="MobiDB-lite"/>
    </source>
</evidence>
<dbReference type="SUPFAM" id="SSF48403">
    <property type="entry name" value="Ankyrin repeat"/>
    <property type="match status" value="1"/>
</dbReference>
<organism evidence="2">
    <name type="scientific">Noctiluca scintillans</name>
    <name type="common">Sea sparkle</name>
    <name type="synonym">Red tide dinoflagellate</name>
    <dbReference type="NCBI Taxonomy" id="2966"/>
    <lineage>
        <taxon>Eukaryota</taxon>
        <taxon>Sar</taxon>
        <taxon>Alveolata</taxon>
        <taxon>Dinophyceae</taxon>
        <taxon>Noctilucales</taxon>
        <taxon>Noctilucaceae</taxon>
        <taxon>Noctiluca</taxon>
    </lineage>
</organism>
<protein>
    <submittedName>
        <fullName evidence="2">Uncharacterized protein</fullName>
    </submittedName>
</protein>
<dbReference type="InterPro" id="IPR036770">
    <property type="entry name" value="Ankyrin_rpt-contain_sf"/>
</dbReference>
<dbReference type="Gene3D" id="1.25.40.20">
    <property type="entry name" value="Ankyrin repeat-containing domain"/>
    <property type="match status" value="1"/>
</dbReference>
<evidence type="ECO:0000313" key="2">
    <source>
        <dbReference type="EMBL" id="CAD8857770.1"/>
    </source>
</evidence>
<reference evidence="2" key="1">
    <citation type="submission" date="2021-01" db="EMBL/GenBank/DDBJ databases">
        <authorList>
            <person name="Corre E."/>
            <person name="Pelletier E."/>
            <person name="Niang G."/>
            <person name="Scheremetjew M."/>
            <person name="Finn R."/>
            <person name="Kale V."/>
            <person name="Holt S."/>
            <person name="Cochrane G."/>
            <person name="Meng A."/>
            <person name="Brown T."/>
            <person name="Cohen L."/>
        </authorList>
    </citation>
    <scope>NUCLEOTIDE SEQUENCE</scope>
</reference>
<dbReference type="EMBL" id="HBFQ01045206">
    <property type="protein sequence ID" value="CAD8857770.1"/>
    <property type="molecule type" value="Transcribed_RNA"/>
</dbReference>
<dbReference type="AlphaFoldDB" id="A0A7S1AL16"/>
<sequence>MGGTDLLQDFVVQCLSWCRQAVVRVFHPLSARILRVSRAHLLHQSETDRESTSVKAVRAPISGAELARLLGNHVEDEESYFEQTSTPWEEAHSSPSDLDTEKDFGSPFFKRPSTNVGKVVSPASLTEGCTVDVVPKRYEKGSAVPGQVLLDAIETGDDDALDLIRNCSVEALNFRDGLHKNALLIASTEGRLEVCRALLSNEGFEGTNATNFIGSSALHLAAGNDHADICSDILACPRFLLGINAVNDNGHTAFDFASDFGDGTALEVLRAAGGSTGGRSQPDRRRGCRISHTFQHQVDAQAEHEGVWPNEALHELD</sequence>
<name>A0A7S1AL16_NOCSC</name>
<gene>
    <name evidence="2" type="ORF">NSCI0253_LOCUS32122</name>
</gene>
<accession>A0A7S1AL16</accession>
<feature type="compositionally biased region" description="Polar residues" evidence="1">
    <location>
        <begin position="81"/>
        <end position="97"/>
    </location>
</feature>